<accession>A0A1W1I7M8</accession>
<evidence type="ECO:0000256" key="3">
    <source>
        <dbReference type="ARBA" id="ARBA00023012"/>
    </source>
</evidence>
<dbReference type="Pfam" id="PF07730">
    <property type="entry name" value="HisKA_3"/>
    <property type="match status" value="1"/>
</dbReference>
<dbReference type="EMBL" id="LT828648">
    <property type="protein sequence ID" value="SLM49017.1"/>
    <property type="molecule type" value="Genomic_DNA"/>
</dbReference>
<dbReference type="Pfam" id="PF02518">
    <property type="entry name" value="HATPase_c"/>
    <property type="match status" value="1"/>
</dbReference>
<proteinExistence type="predicted"/>
<dbReference type="GO" id="GO:0046983">
    <property type="term" value="F:protein dimerization activity"/>
    <property type="evidence" value="ECO:0007669"/>
    <property type="project" value="InterPro"/>
</dbReference>
<keyword evidence="3" id="KW-0902">Two-component regulatory system</keyword>
<evidence type="ECO:0000259" key="6">
    <source>
        <dbReference type="PROSITE" id="PS50113"/>
    </source>
</evidence>
<feature type="domain" description="PAS" evidence="5">
    <location>
        <begin position="164"/>
        <end position="236"/>
    </location>
</feature>
<dbReference type="SMART" id="SM00387">
    <property type="entry name" value="HATPase_c"/>
    <property type="match status" value="1"/>
</dbReference>
<organism evidence="7 8">
    <name type="scientific">Nitrospira japonica</name>
    <dbReference type="NCBI Taxonomy" id="1325564"/>
    <lineage>
        <taxon>Bacteria</taxon>
        <taxon>Pseudomonadati</taxon>
        <taxon>Nitrospirota</taxon>
        <taxon>Nitrospiria</taxon>
        <taxon>Nitrospirales</taxon>
        <taxon>Nitrospiraceae</taxon>
        <taxon>Nitrospira</taxon>
    </lineage>
</organism>
<evidence type="ECO:0000256" key="4">
    <source>
        <dbReference type="SAM" id="MobiDB-lite"/>
    </source>
</evidence>
<dbReference type="SMART" id="SM00086">
    <property type="entry name" value="PAC"/>
    <property type="match status" value="2"/>
</dbReference>
<dbReference type="SUPFAM" id="SSF55874">
    <property type="entry name" value="ATPase domain of HSP90 chaperone/DNA topoisomerase II/histidine kinase"/>
    <property type="match status" value="1"/>
</dbReference>
<protein>
    <recommendedName>
        <fullName evidence="9">Histidine kinase</fullName>
    </recommendedName>
</protein>
<dbReference type="InterPro" id="IPR013655">
    <property type="entry name" value="PAS_fold_3"/>
</dbReference>
<feature type="region of interest" description="Disordered" evidence="4">
    <location>
        <begin position="14"/>
        <end position="34"/>
    </location>
</feature>
<dbReference type="CDD" id="cd16917">
    <property type="entry name" value="HATPase_UhpB-NarQ-NarX-like"/>
    <property type="match status" value="1"/>
</dbReference>
<evidence type="ECO:0008006" key="9">
    <source>
        <dbReference type="Google" id="ProtNLM"/>
    </source>
</evidence>
<evidence type="ECO:0000313" key="7">
    <source>
        <dbReference type="EMBL" id="SLM49017.1"/>
    </source>
</evidence>
<dbReference type="Pfam" id="PF08447">
    <property type="entry name" value="PAS_3"/>
    <property type="match status" value="1"/>
</dbReference>
<keyword evidence="1" id="KW-0808">Transferase</keyword>
<dbReference type="InterPro" id="IPR001610">
    <property type="entry name" value="PAC"/>
</dbReference>
<reference evidence="7 8" key="1">
    <citation type="submission" date="2017-03" db="EMBL/GenBank/DDBJ databases">
        <authorList>
            <person name="Afonso C.L."/>
            <person name="Miller P.J."/>
            <person name="Scott M.A."/>
            <person name="Spackman E."/>
            <person name="Goraichik I."/>
            <person name="Dimitrov K.M."/>
            <person name="Suarez D.L."/>
            <person name="Swayne D.E."/>
        </authorList>
    </citation>
    <scope>NUCLEOTIDE SEQUENCE [LARGE SCALE GENOMIC DNA]</scope>
    <source>
        <strain evidence="7">Genome sequencing of Nitrospira japonica strain NJ11</strain>
    </source>
</reference>
<dbReference type="InterPro" id="IPR036890">
    <property type="entry name" value="HATPase_C_sf"/>
</dbReference>
<dbReference type="InterPro" id="IPR013656">
    <property type="entry name" value="PAS_4"/>
</dbReference>
<dbReference type="AlphaFoldDB" id="A0A1W1I7M8"/>
<keyword evidence="2" id="KW-0418">Kinase</keyword>
<sequence length="496" mass="54873">MGVTAYRRQQADLSANRAAGFSPAQSGPQPDTCRDNQNEWASTILDSLGQRLAVLDSRGTIVASNDAWREFSRSNADCSHAAAETGINCLDRWHEAAQAGSHQDAQILAGVRNVLSGISPSFEFEYMWSSPTGPQWFLLTAVPLRRKEGGAVITHLDVTSQKLTDRQYGSLIESLGAIVWKAEPASLRFTFVSKQTEAILGYPREQWYRQNFLASHLHPDDQLRVLASCRRSVEGKRHRTLDYRMLTAAGDTVWLHSSIHVITEGGHTKELIGIMIDITDYKRAETSLKEMTGRLLGVQEEERRRIARELHDNLNQRLALLAIGLQRLDFSPGAEPEAQVESLHTLTQELASDIHRLSHRLHPAKLEHLGLVAAINGLCRELSEQHAVRIDCLHRDVPRAIPKEAALCLFRVAQEALSNLVKHSGVESGKLELIGDRGALHLCVSDAGAGFDLRAASAKGRLGLISMQERVRTIGGRISIESFPSRGTRIVVQITI</sequence>
<dbReference type="InterPro" id="IPR000014">
    <property type="entry name" value="PAS"/>
</dbReference>
<dbReference type="Proteomes" id="UP000192042">
    <property type="component" value="Chromosome I"/>
</dbReference>
<dbReference type="SMART" id="SM00091">
    <property type="entry name" value="PAS"/>
    <property type="match status" value="2"/>
</dbReference>
<dbReference type="InterPro" id="IPR011712">
    <property type="entry name" value="Sig_transdc_His_kin_sub3_dim/P"/>
</dbReference>
<feature type="domain" description="PAC" evidence="6">
    <location>
        <begin position="239"/>
        <end position="290"/>
    </location>
</feature>
<dbReference type="Gene3D" id="1.20.5.1930">
    <property type="match status" value="1"/>
</dbReference>
<dbReference type="STRING" id="1325564.NSJP_2850"/>
<dbReference type="Gene3D" id="3.30.450.20">
    <property type="entry name" value="PAS domain"/>
    <property type="match status" value="2"/>
</dbReference>
<dbReference type="GO" id="GO:0000155">
    <property type="term" value="F:phosphorelay sensor kinase activity"/>
    <property type="evidence" value="ECO:0007669"/>
    <property type="project" value="InterPro"/>
</dbReference>
<dbReference type="GO" id="GO:0016020">
    <property type="term" value="C:membrane"/>
    <property type="evidence" value="ECO:0007669"/>
    <property type="project" value="InterPro"/>
</dbReference>
<name>A0A1W1I7M8_9BACT</name>
<dbReference type="OrthoDB" id="9778496at2"/>
<evidence type="ECO:0000256" key="2">
    <source>
        <dbReference type="ARBA" id="ARBA00022777"/>
    </source>
</evidence>
<dbReference type="CDD" id="cd00130">
    <property type="entry name" value="PAS"/>
    <property type="match status" value="1"/>
</dbReference>
<dbReference type="SUPFAM" id="SSF55785">
    <property type="entry name" value="PYP-like sensor domain (PAS domain)"/>
    <property type="match status" value="2"/>
</dbReference>
<dbReference type="PROSITE" id="PS50113">
    <property type="entry name" value="PAC"/>
    <property type="match status" value="1"/>
</dbReference>
<dbReference type="KEGG" id="nja:NSJP_2850"/>
<dbReference type="InterPro" id="IPR000700">
    <property type="entry name" value="PAS-assoc_C"/>
</dbReference>
<evidence type="ECO:0000259" key="5">
    <source>
        <dbReference type="PROSITE" id="PS50112"/>
    </source>
</evidence>
<dbReference type="InterPro" id="IPR003594">
    <property type="entry name" value="HATPase_dom"/>
</dbReference>
<dbReference type="PROSITE" id="PS50112">
    <property type="entry name" value="PAS"/>
    <property type="match status" value="1"/>
</dbReference>
<dbReference type="InterPro" id="IPR035965">
    <property type="entry name" value="PAS-like_dom_sf"/>
</dbReference>
<dbReference type="Gene3D" id="3.30.565.10">
    <property type="entry name" value="Histidine kinase-like ATPase, C-terminal domain"/>
    <property type="match status" value="1"/>
</dbReference>
<evidence type="ECO:0000313" key="8">
    <source>
        <dbReference type="Proteomes" id="UP000192042"/>
    </source>
</evidence>
<evidence type="ECO:0000256" key="1">
    <source>
        <dbReference type="ARBA" id="ARBA00022679"/>
    </source>
</evidence>
<dbReference type="PANTHER" id="PTHR24421">
    <property type="entry name" value="NITRATE/NITRITE SENSOR PROTEIN NARX-RELATED"/>
    <property type="match status" value="1"/>
</dbReference>
<dbReference type="NCBIfam" id="TIGR00229">
    <property type="entry name" value="sensory_box"/>
    <property type="match status" value="1"/>
</dbReference>
<dbReference type="RefSeq" id="WP_080887320.1">
    <property type="nucleotide sequence ID" value="NZ_LT828648.1"/>
</dbReference>
<gene>
    <name evidence="7" type="ORF">NSJP_2850</name>
</gene>
<dbReference type="Pfam" id="PF08448">
    <property type="entry name" value="PAS_4"/>
    <property type="match status" value="1"/>
</dbReference>
<keyword evidence="8" id="KW-1185">Reference proteome</keyword>
<dbReference type="InterPro" id="IPR050482">
    <property type="entry name" value="Sensor_HK_TwoCompSys"/>
</dbReference>